<keyword evidence="1" id="KW-0677">Repeat</keyword>
<dbReference type="InterPro" id="IPR002885">
    <property type="entry name" value="PPR_rpt"/>
</dbReference>
<dbReference type="Pfam" id="PF13041">
    <property type="entry name" value="PPR_2"/>
    <property type="match status" value="6"/>
</dbReference>
<evidence type="ECO:0000256" key="2">
    <source>
        <dbReference type="PROSITE-ProRule" id="PRU00708"/>
    </source>
</evidence>
<dbReference type="PANTHER" id="PTHR24015">
    <property type="entry name" value="OS07G0578800 PROTEIN-RELATED"/>
    <property type="match status" value="1"/>
</dbReference>
<dbReference type="NCBIfam" id="TIGR00756">
    <property type="entry name" value="PPR"/>
    <property type="match status" value="10"/>
</dbReference>
<feature type="repeat" description="PPR" evidence="2">
    <location>
        <begin position="176"/>
        <end position="210"/>
    </location>
</feature>
<feature type="repeat" description="PPR" evidence="2">
    <location>
        <begin position="277"/>
        <end position="311"/>
    </location>
</feature>
<dbReference type="Gene3D" id="1.25.40.10">
    <property type="entry name" value="Tetratricopeptide repeat domain"/>
    <property type="match status" value="6"/>
</dbReference>
<dbReference type="PANTHER" id="PTHR24015:SF548">
    <property type="entry name" value="OS08G0340900 PROTEIN"/>
    <property type="match status" value="1"/>
</dbReference>
<dbReference type="InterPro" id="IPR046960">
    <property type="entry name" value="PPR_At4g14850-like_plant"/>
</dbReference>
<dbReference type="Proteomes" id="UP001497512">
    <property type="component" value="Chromosome 13"/>
</dbReference>
<evidence type="ECO:0008006" key="5">
    <source>
        <dbReference type="Google" id="ProtNLM"/>
    </source>
</evidence>
<feature type="repeat" description="PPR" evidence="2">
    <location>
        <begin position="378"/>
        <end position="412"/>
    </location>
</feature>
<feature type="repeat" description="PPR" evidence="2">
    <location>
        <begin position="448"/>
        <end position="478"/>
    </location>
</feature>
<feature type="repeat" description="PPR" evidence="2">
    <location>
        <begin position="580"/>
        <end position="614"/>
    </location>
</feature>
<reference evidence="3" key="1">
    <citation type="submission" date="2024-02" db="EMBL/GenBank/DDBJ databases">
        <authorList>
            <consortium name="ELIXIR-Norway"/>
            <consortium name="Elixir Norway"/>
        </authorList>
    </citation>
    <scope>NUCLEOTIDE SEQUENCE</scope>
</reference>
<feature type="repeat" description="PPR" evidence="2">
    <location>
        <begin position="681"/>
        <end position="715"/>
    </location>
</feature>
<evidence type="ECO:0000313" key="3">
    <source>
        <dbReference type="EMBL" id="CAK9202580.1"/>
    </source>
</evidence>
<feature type="repeat" description="PPR" evidence="2">
    <location>
        <begin position="479"/>
        <end position="513"/>
    </location>
</feature>
<accession>A0ABP0TR85</accession>
<feature type="repeat" description="PPR" evidence="2">
    <location>
        <begin position="246"/>
        <end position="276"/>
    </location>
</feature>
<dbReference type="InterPro" id="IPR011990">
    <property type="entry name" value="TPR-like_helical_dom_sf"/>
</dbReference>
<dbReference type="PROSITE" id="PS51375">
    <property type="entry name" value="PPR"/>
    <property type="match status" value="9"/>
</dbReference>
<sequence>MCDVVVVVEECFQQCGKVQLRTVVKASSPSLQQQNSIAWLGTQHRQQRSRLYARAPRLLHSQLLPLESAARRPVALRAPISVETKASLTGRGGSGQKKLVEKLFEANQKRSVEKLWQKLFSDPSQWWDHRSEKVNARYPDFKHKKTQEALWLNSNLNPPWVEAELASMAPGTVQLNLFAWNMRLARYAKSGQYDKTVDLFKQMQQEGMIPNRFTFIPVLNACASLQALEEGRWIHTQIIQSGCESDVYLGSSLINMYAKCGSIEDAWRVFNRMPTHDVVVWSAIISGHVKCGQGQKALALYQQMQLEGVEPDPVIFMGVLNACGIVAALEVGRHVHEQIIQTGFMSDVLVSSSLIDMYAKCGSIEDAWRVFNEMPTRDVVTWSIMIVAHVKYRQGQKALALYQQMQRERVEPDPVTFVAVLNACASIAALEEGRCVERGIIQSGCESHVFVSNALVDMYAKCGSIEDACRVFNRMSTRDVVTWNAMILGHVKCGQGQKALVLYKEMQQEGVKPDPITFMGVLNACGSIVALEEGRHVHEQIIQTGFMSNIHICSSLIDMYAKCESIENALRVFTKMPTHDVVAWNSIILGNVKCGEGQKAIALYQQMQQEGVEPNHVTFVGVLNACATVLALGEGRHAEEQIIQRGYELNGSLGSSLIDMYAKCGSIEDACRVFNKISTRDVVAWNAMLGGYAMHGLAKEALEHFHRMCEEGVSIDNVTCISILSACSHAGLVDEGLHYFEFMSLVHHISTTVEHYACIIDLLGRAGRLDEAEDLIKIMPCEPTASIWRALLGACQIHHNVEMGNRVAKAVLELDPGNSLGSMPLSNINIAAGRWDLGASV</sequence>
<name>A0ABP0TR85_9BRYO</name>
<keyword evidence="4" id="KW-1185">Reference proteome</keyword>
<proteinExistence type="predicted"/>
<feature type="repeat" description="PPR" evidence="2">
    <location>
        <begin position="347"/>
        <end position="377"/>
    </location>
</feature>
<organism evidence="3 4">
    <name type="scientific">Sphagnum troendelagicum</name>
    <dbReference type="NCBI Taxonomy" id="128251"/>
    <lineage>
        <taxon>Eukaryota</taxon>
        <taxon>Viridiplantae</taxon>
        <taxon>Streptophyta</taxon>
        <taxon>Embryophyta</taxon>
        <taxon>Bryophyta</taxon>
        <taxon>Sphagnophytina</taxon>
        <taxon>Sphagnopsida</taxon>
        <taxon>Sphagnales</taxon>
        <taxon>Sphagnaceae</taxon>
        <taxon>Sphagnum</taxon>
    </lineage>
</organism>
<evidence type="ECO:0000313" key="4">
    <source>
        <dbReference type="Proteomes" id="UP001497512"/>
    </source>
</evidence>
<gene>
    <name evidence="3" type="ORF">CSSPTR1EN2_LOCUS6478</name>
</gene>
<dbReference type="Pfam" id="PF01535">
    <property type="entry name" value="PPR"/>
    <property type="match status" value="3"/>
</dbReference>
<protein>
    <recommendedName>
        <fullName evidence="5">Pentatricopeptide repeat-containing protein</fullName>
    </recommendedName>
</protein>
<evidence type="ECO:0000256" key="1">
    <source>
        <dbReference type="ARBA" id="ARBA00022737"/>
    </source>
</evidence>
<dbReference type="EMBL" id="OZ019905">
    <property type="protein sequence ID" value="CAK9202580.1"/>
    <property type="molecule type" value="Genomic_DNA"/>
</dbReference>